<dbReference type="Pfam" id="PF00353">
    <property type="entry name" value="HemolysinCabind"/>
    <property type="match status" value="6"/>
</dbReference>
<dbReference type="SUPFAM" id="SSF51120">
    <property type="entry name" value="beta-Roll"/>
    <property type="match status" value="4"/>
</dbReference>
<dbReference type="Gene3D" id="2.150.10.10">
    <property type="entry name" value="Serralysin-like metalloprotease, C-terminal"/>
    <property type="match status" value="4"/>
</dbReference>
<protein>
    <submittedName>
        <fullName evidence="3">Calcium-binding protein</fullName>
    </submittedName>
</protein>
<dbReference type="InterPro" id="IPR011049">
    <property type="entry name" value="Serralysin-like_metalloprot_C"/>
</dbReference>
<dbReference type="PRINTS" id="PR00313">
    <property type="entry name" value="CABNDNGRPT"/>
</dbReference>
<evidence type="ECO:0000256" key="2">
    <source>
        <dbReference type="ARBA" id="ARBA00022525"/>
    </source>
</evidence>
<reference evidence="3" key="1">
    <citation type="submission" date="2020-01" db="EMBL/GenBank/DDBJ databases">
        <authorList>
            <person name="Rat A."/>
        </authorList>
    </citation>
    <scope>NUCLEOTIDE SEQUENCE</scope>
    <source>
        <strain evidence="3">LMG 31231</strain>
    </source>
</reference>
<dbReference type="EMBL" id="JAAEDM010000005">
    <property type="protein sequence ID" value="MBR0670150.1"/>
    <property type="molecule type" value="Genomic_DNA"/>
</dbReference>
<proteinExistence type="predicted"/>
<dbReference type="PROSITE" id="PS00330">
    <property type="entry name" value="HEMOLYSIN_CALCIUM"/>
    <property type="match status" value="3"/>
</dbReference>
<dbReference type="PANTHER" id="PTHR38340:SF1">
    <property type="entry name" value="S-LAYER PROTEIN"/>
    <property type="match status" value="1"/>
</dbReference>
<evidence type="ECO:0000313" key="3">
    <source>
        <dbReference type="EMBL" id="MBR0670150.1"/>
    </source>
</evidence>
<dbReference type="InterPro" id="IPR050557">
    <property type="entry name" value="RTX_toxin/Mannuronan_C5-epim"/>
</dbReference>
<dbReference type="GO" id="GO:0005576">
    <property type="term" value="C:extracellular region"/>
    <property type="evidence" value="ECO:0007669"/>
    <property type="project" value="UniProtKB-SubCell"/>
</dbReference>
<keyword evidence="4" id="KW-1185">Reference proteome</keyword>
<reference evidence="3" key="2">
    <citation type="journal article" date="2021" name="Syst. Appl. Microbiol.">
        <title>Roseomonas hellenica sp. nov., isolated from roots of wild-growing Alkanna tinctoria.</title>
        <authorList>
            <person name="Rat A."/>
            <person name="Naranjo H.D."/>
            <person name="Lebbe L."/>
            <person name="Cnockaert M."/>
            <person name="Krigas N."/>
            <person name="Grigoriadou K."/>
            <person name="Maloupa E."/>
            <person name="Willems A."/>
        </authorList>
    </citation>
    <scope>NUCLEOTIDE SEQUENCE</scope>
    <source>
        <strain evidence="3">LMG 31231</strain>
    </source>
</reference>
<keyword evidence="2" id="KW-0964">Secreted</keyword>
<dbReference type="PANTHER" id="PTHR38340">
    <property type="entry name" value="S-LAYER PROTEIN"/>
    <property type="match status" value="1"/>
</dbReference>
<accession>A0A9X9WSM1</accession>
<dbReference type="InterPro" id="IPR018511">
    <property type="entry name" value="Hemolysin-typ_Ca-bd_CS"/>
</dbReference>
<evidence type="ECO:0000313" key="4">
    <source>
        <dbReference type="Proteomes" id="UP001138751"/>
    </source>
</evidence>
<dbReference type="AlphaFoldDB" id="A0A9X9WSM1"/>
<gene>
    <name evidence="3" type="ORF">GXW76_03100</name>
</gene>
<name>A0A9X9WSM1_9PROT</name>
<sequence length="1261" mass="129373">MTGRVLAGGMEAGLSGTSGTPIVTFSLQNTAGTASARQYVQFNQQFAMGALPTDTELTAVVGGVTVAVQMDVQTRYADGSVQSALLTLAEPSIAAGGSLAGTLLAAQLPATTPVATNAALAGGYDLVVNLDIASNGVFRIDAAKALAGAIANNTVDVVRQGPLATEVNFDVDVTRALHLSFNVVTYADGSTATKVWFRNDIAMQDIGGDIQYNSISIVEGGQTKFSRGALTQYQYQTWTQDIYDGASATPTLHVRHDIDYLERIGAILPYDLTAQTDAVGGVPSGWTNVLGVNGVTQFMPMTGGRADIGPTTTVNANWLITQDPAAAKYALMQAQAAGSIPWHYYDAANGHYLSLDDYPSMWIDNRGIVKPTQLAGDAGGWTTDREHAPDMSFVAYLLTGDQYHLDMLNAQASWVLASTWDYPRQLGDGIVVNWDQNVRAQAWSLRVVTEAAYANPDGSYEKEYFSRIADNNWKSLLGQIPNLTAQQGEVHGIIPGYFGTPDIAPAAQDYFASTSAIAALQGNEYAREVLKWQANFLSGRFLSPDIDPHNGYNYILNAMDSQRNWHGTWSEVADATRAAGNYSTTNGLHGFFAELAAMSNAAIISVFSGGDDPTDHRVAADAMRAYGWLLWDNNPDLRSDLQYQLAPRMADGSQIGVTEMRVVTPSSLNATFTFTGANVFGYDHGVGSAKLIGTNGADVLVDASARGGDRLEGRGGDDYLIGGSGTNVFVPGAGNDYVLIRGGAAQIVVDASLTGRLEIEGFRPGTDIIQVSGSFSLSTMLASATADGYGGVLLRASDAMTIRINNLQPGQVGQGMFDVSGAGPISPLFVVGTAAAEHLVGSSLADTINGGGGADTMVGAAGNDLYYVATPSGIIVEVPGGGVDRVLSSVSYGLPAFTENLTLTGTAHISGSGNGAANRIDGNAGNNRLSGFGGADFLAGGGGNDILVGGAGADTMDGGAGDDLFVVDSALDRVVEAAGGGNDRIQSAVTYSLPANVEALILTGAAAINGTGNGSANSLFGNAGANVLSGLAGDDLLAGGAGNDTLFGGIGADVLNGAVGADSMVGGAGNDIYDVDNAGDRVVEAANEGNDVVRASVSFVLPVGVERLLLTGNGAIDGTGNAQANILFGNAAANHLAGAGGNDVLVGGLGADTLTGGAGTDFFRYAAPSQGGDRITDFDPSQDFIQIMRGGFSQDLAAGPLDPSQFVSGTAAVGSGAQFIYDGSAGVLRWDADGAGGQASVVIATLTGAPALSAADISILG</sequence>
<evidence type="ECO:0000256" key="1">
    <source>
        <dbReference type="ARBA" id="ARBA00004613"/>
    </source>
</evidence>
<organism evidence="3 4">
    <name type="scientific">Neoroseomonas soli</name>
    <dbReference type="NCBI Taxonomy" id="1081025"/>
    <lineage>
        <taxon>Bacteria</taxon>
        <taxon>Pseudomonadati</taxon>
        <taxon>Pseudomonadota</taxon>
        <taxon>Alphaproteobacteria</taxon>
        <taxon>Acetobacterales</taxon>
        <taxon>Acetobacteraceae</taxon>
        <taxon>Neoroseomonas</taxon>
    </lineage>
</organism>
<dbReference type="RefSeq" id="WP_211860526.1">
    <property type="nucleotide sequence ID" value="NZ_JAAEDM010000005.1"/>
</dbReference>
<dbReference type="InterPro" id="IPR001343">
    <property type="entry name" value="Hemolysn_Ca-bd"/>
</dbReference>
<dbReference type="GO" id="GO:0005509">
    <property type="term" value="F:calcium ion binding"/>
    <property type="evidence" value="ECO:0007669"/>
    <property type="project" value="InterPro"/>
</dbReference>
<comment type="caution">
    <text evidence="3">The sequence shown here is derived from an EMBL/GenBank/DDBJ whole genome shotgun (WGS) entry which is preliminary data.</text>
</comment>
<dbReference type="Proteomes" id="UP001138751">
    <property type="component" value="Unassembled WGS sequence"/>
</dbReference>
<comment type="subcellular location">
    <subcellularLocation>
        <location evidence="1">Secreted</location>
    </subcellularLocation>
</comment>